<dbReference type="PROSITE" id="PS50109">
    <property type="entry name" value="HIS_KIN"/>
    <property type="match status" value="1"/>
</dbReference>
<dbReference type="InterPro" id="IPR003594">
    <property type="entry name" value="HATPase_dom"/>
</dbReference>
<dbReference type="InterPro" id="IPR000014">
    <property type="entry name" value="PAS"/>
</dbReference>
<dbReference type="Proteomes" id="UP000261174">
    <property type="component" value="Unassembled WGS sequence"/>
</dbReference>
<evidence type="ECO:0000259" key="8">
    <source>
        <dbReference type="PROSITE" id="PS50112"/>
    </source>
</evidence>
<dbReference type="PRINTS" id="PR00344">
    <property type="entry name" value="BCTRLSENSOR"/>
</dbReference>
<dbReference type="CDD" id="cd00075">
    <property type="entry name" value="HATPase"/>
    <property type="match status" value="1"/>
</dbReference>
<dbReference type="EMBL" id="QTJV01000013">
    <property type="protein sequence ID" value="RFM31559.1"/>
    <property type="molecule type" value="Genomic_DNA"/>
</dbReference>
<sequence>MNVFSSTPELDLNALFNHASVGIMVTDEEGYIVKANPFLLKMFAYEQSELEGRKIEVLVPSRYHADHAAQRAHYTSKPEKRMMGHGKEFEAIKKNGEIFFVEVSLSPHYQNGHKYITAFVNDITLRKKAESELLEAKAKDLIMEVNLLREMQLNELKTKFVSMASHEFRIPLSAILSSSYLISQYGQIGNFEQQEKHVNKIKSSVSVLTGILNNFLSIEKIEEGKIEPSYAEVSIADYLTNITEEISPLTSPGQTVVYQHTGETNLYTDVVLLRHIITNLLSNAVKFSPKNKNVHLFSVCTDTELEIRVVDEGIGIPAEAQANIFDRFYRAANSMNIQGTGLGLSIIASYVKLLKGSITFESVEGKGTTFIVRFERFNS</sequence>
<dbReference type="SUPFAM" id="SSF55785">
    <property type="entry name" value="PYP-like sensor domain (PAS domain)"/>
    <property type="match status" value="1"/>
</dbReference>
<evidence type="ECO:0000259" key="9">
    <source>
        <dbReference type="PROSITE" id="PS50113"/>
    </source>
</evidence>
<dbReference type="InterPro" id="IPR005467">
    <property type="entry name" value="His_kinase_dom"/>
</dbReference>
<dbReference type="Gene3D" id="1.10.287.130">
    <property type="match status" value="1"/>
</dbReference>
<dbReference type="PROSITE" id="PS50113">
    <property type="entry name" value="PAC"/>
    <property type="match status" value="1"/>
</dbReference>
<keyword evidence="5" id="KW-0418">Kinase</keyword>
<feature type="domain" description="PAC" evidence="9">
    <location>
        <begin position="85"/>
        <end position="135"/>
    </location>
</feature>
<dbReference type="SUPFAM" id="SSF47384">
    <property type="entry name" value="Homodimeric domain of signal transducing histidine kinase"/>
    <property type="match status" value="1"/>
</dbReference>
<feature type="domain" description="Histidine kinase" evidence="7">
    <location>
        <begin position="163"/>
        <end position="378"/>
    </location>
</feature>
<dbReference type="InterPro" id="IPR000700">
    <property type="entry name" value="PAS-assoc_C"/>
</dbReference>
<keyword evidence="6" id="KW-0902">Two-component regulatory system</keyword>
<evidence type="ECO:0000313" key="10">
    <source>
        <dbReference type="EMBL" id="RFM31559.1"/>
    </source>
</evidence>
<evidence type="ECO:0000256" key="6">
    <source>
        <dbReference type="ARBA" id="ARBA00023012"/>
    </source>
</evidence>
<dbReference type="InterPro" id="IPR036890">
    <property type="entry name" value="HATPase_C_sf"/>
</dbReference>
<evidence type="ECO:0000259" key="7">
    <source>
        <dbReference type="PROSITE" id="PS50109"/>
    </source>
</evidence>
<accession>A0A3E1NUE3</accession>
<gene>
    <name evidence="10" type="ORF">DXN04_27990</name>
</gene>
<name>A0A3E1NUE3_9BACT</name>
<dbReference type="Gene3D" id="3.30.450.20">
    <property type="entry name" value="PAS domain"/>
    <property type="match status" value="1"/>
</dbReference>
<comment type="catalytic activity">
    <reaction evidence="1">
        <text>ATP + protein L-histidine = ADP + protein N-phospho-L-histidine.</text>
        <dbReference type="EC" id="2.7.13.3"/>
    </reaction>
</comment>
<keyword evidence="4" id="KW-0808">Transferase</keyword>
<protein>
    <recommendedName>
        <fullName evidence="2">histidine kinase</fullName>
        <ecNumber evidence="2">2.7.13.3</ecNumber>
    </recommendedName>
</protein>
<evidence type="ECO:0000256" key="4">
    <source>
        <dbReference type="ARBA" id="ARBA00022679"/>
    </source>
</evidence>
<dbReference type="GO" id="GO:0000155">
    <property type="term" value="F:phosphorelay sensor kinase activity"/>
    <property type="evidence" value="ECO:0007669"/>
    <property type="project" value="InterPro"/>
</dbReference>
<dbReference type="InterPro" id="IPR004358">
    <property type="entry name" value="Sig_transdc_His_kin-like_C"/>
</dbReference>
<dbReference type="SMART" id="SM00091">
    <property type="entry name" value="PAS"/>
    <property type="match status" value="1"/>
</dbReference>
<evidence type="ECO:0000256" key="1">
    <source>
        <dbReference type="ARBA" id="ARBA00000085"/>
    </source>
</evidence>
<dbReference type="SMART" id="SM00388">
    <property type="entry name" value="HisKA"/>
    <property type="match status" value="1"/>
</dbReference>
<dbReference type="Gene3D" id="3.30.565.10">
    <property type="entry name" value="Histidine kinase-like ATPase, C-terminal domain"/>
    <property type="match status" value="1"/>
</dbReference>
<organism evidence="10 11">
    <name type="scientific">Chitinophaga silvisoli</name>
    <dbReference type="NCBI Taxonomy" id="2291814"/>
    <lineage>
        <taxon>Bacteria</taxon>
        <taxon>Pseudomonadati</taxon>
        <taxon>Bacteroidota</taxon>
        <taxon>Chitinophagia</taxon>
        <taxon>Chitinophagales</taxon>
        <taxon>Chitinophagaceae</taxon>
        <taxon>Chitinophaga</taxon>
    </lineage>
</organism>
<keyword evidence="3" id="KW-0597">Phosphoprotein</keyword>
<dbReference type="Pfam" id="PF02518">
    <property type="entry name" value="HATPase_c"/>
    <property type="match status" value="1"/>
</dbReference>
<evidence type="ECO:0000256" key="3">
    <source>
        <dbReference type="ARBA" id="ARBA00022553"/>
    </source>
</evidence>
<dbReference type="InterPro" id="IPR003661">
    <property type="entry name" value="HisK_dim/P_dom"/>
</dbReference>
<dbReference type="SMART" id="SM00387">
    <property type="entry name" value="HATPase_c"/>
    <property type="match status" value="1"/>
</dbReference>
<dbReference type="InterPro" id="IPR036097">
    <property type="entry name" value="HisK_dim/P_sf"/>
</dbReference>
<dbReference type="CDD" id="cd00130">
    <property type="entry name" value="PAS"/>
    <property type="match status" value="1"/>
</dbReference>
<dbReference type="OrthoDB" id="9808408at2"/>
<dbReference type="CDD" id="cd00082">
    <property type="entry name" value="HisKA"/>
    <property type="match status" value="1"/>
</dbReference>
<dbReference type="Pfam" id="PF00512">
    <property type="entry name" value="HisKA"/>
    <property type="match status" value="1"/>
</dbReference>
<dbReference type="PANTHER" id="PTHR43711">
    <property type="entry name" value="TWO-COMPONENT HISTIDINE KINASE"/>
    <property type="match status" value="1"/>
</dbReference>
<evidence type="ECO:0000256" key="2">
    <source>
        <dbReference type="ARBA" id="ARBA00012438"/>
    </source>
</evidence>
<reference evidence="10 11" key="1">
    <citation type="submission" date="2018-08" db="EMBL/GenBank/DDBJ databases">
        <title>Chitinophaga sp. K20C18050901, a novel bacterium isolated from forest soil.</title>
        <authorList>
            <person name="Wang C."/>
        </authorList>
    </citation>
    <scope>NUCLEOTIDE SEQUENCE [LARGE SCALE GENOMIC DNA]</scope>
    <source>
        <strain evidence="10 11">K20C18050901</strain>
    </source>
</reference>
<proteinExistence type="predicted"/>
<dbReference type="Pfam" id="PF13426">
    <property type="entry name" value="PAS_9"/>
    <property type="match status" value="1"/>
</dbReference>
<comment type="caution">
    <text evidence="10">The sequence shown here is derived from an EMBL/GenBank/DDBJ whole genome shotgun (WGS) entry which is preliminary data.</text>
</comment>
<dbReference type="EC" id="2.7.13.3" evidence="2"/>
<dbReference type="PANTHER" id="PTHR43711:SF26">
    <property type="entry name" value="SENSOR HISTIDINE KINASE RCSC"/>
    <property type="match status" value="1"/>
</dbReference>
<evidence type="ECO:0000313" key="11">
    <source>
        <dbReference type="Proteomes" id="UP000261174"/>
    </source>
</evidence>
<evidence type="ECO:0000256" key="5">
    <source>
        <dbReference type="ARBA" id="ARBA00022777"/>
    </source>
</evidence>
<dbReference type="InterPro" id="IPR050736">
    <property type="entry name" value="Sensor_HK_Regulatory"/>
</dbReference>
<feature type="domain" description="PAS" evidence="8">
    <location>
        <begin position="8"/>
        <end position="61"/>
    </location>
</feature>
<dbReference type="SUPFAM" id="SSF55874">
    <property type="entry name" value="ATPase domain of HSP90 chaperone/DNA topoisomerase II/histidine kinase"/>
    <property type="match status" value="1"/>
</dbReference>
<dbReference type="RefSeq" id="WP_116856714.1">
    <property type="nucleotide sequence ID" value="NZ_QTJV01000013.1"/>
</dbReference>
<dbReference type="NCBIfam" id="TIGR00229">
    <property type="entry name" value="sensory_box"/>
    <property type="match status" value="1"/>
</dbReference>
<dbReference type="InterPro" id="IPR035965">
    <property type="entry name" value="PAS-like_dom_sf"/>
</dbReference>
<dbReference type="PROSITE" id="PS50112">
    <property type="entry name" value="PAS"/>
    <property type="match status" value="1"/>
</dbReference>
<keyword evidence="11" id="KW-1185">Reference proteome</keyword>
<dbReference type="AlphaFoldDB" id="A0A3E1NUE3"/>